<evidence type="ECO:0000256" key="7">
    <source>
        <dbReference type="ARBA" id="ARBA00022777"/>
    </source>
</evidence>
<dbReference type="FunFam" id="2.60.120.430:FF:000003">
    <property type="entry name" value="FERONIA receptor-like kinase"/>
    <property type="match status" value="1"/>
</dbReference>
<dbReference type="GO" id="GO:0004674">
    <property type="term" value="F:protein serine/threonine kinase activity"/>
    <property type="evidence" value="ECO:0007669"/>
    <property type="project" value="UniProtKB-KW"/>
</dbReference>
<keyword evidence="11" id="KW-0325">Glycoprotein</keyword>
<proteinExistence type="predicted"/>
<keyword evidence="10 14" id="KW-0472">Membrane</keyword>
<evidence type="ECO:0000256" key="1">
    <source>
        <dbReference type="ARBA" id="ARBA00004479"/>
    </source>
</evidence>
<dbReference type="GO" id="GO:0010038">
    <property type="term" value="P:response to metal ion"/>
    <property type="evidence" value="ECO:0007669"/>
    <property type="project" value="UniProtKB-ARBA"/>
</dbReference>
<protein>
    <submittedName>
        <fullName evidence="16">Protein kinase domain</fullName>
    </submittedName>
</protein>
<feature type="transmembrane region" description="Helical" evidence="14">
    <location>
        <begin position="44"/>
        <end position="72"/>
    </location>
</feature>
<evidence type="ECO:0000313" key="17">
    <source>
        <dbReference type="Proteomes" id="UP000694251"/>
    </source>
</evidence>
<dbReference type="InterPro" id="IPR008271">
    <property type="entry name" value="Ser/Thr_kinase_AS"/>
</dbReference>
<dbReference type="InterPro" id="IPR024788">
    <property type="entry name" value="Malectin-like_Carb-bd_dom"/>
</dbReference>
<sequence>MTSTTSPPKKFHRNLLLSLDLKSQWLTHRLTHHPWLKLYTRMSYLLKFFISLLLPFSIPMICHALLLFFILVSVTVVGEGATVAFVPTDVFLINCGDNSATNDQSGRTWTPEEVKALPSNSDFASFTSDALYQDSGIAQVPYMKARIFRSNFTYSFLVSPGWKFLRLYFYPTRYGSGFDAASSFFLVNVNGITLLRNFSADLTAKASLPESKSLIKEFIVPVHQTLNLTFTPSRDSFAFVNGIEIVSMPDRFYSKGGFDEMITNVGSNGEFVIENSTALETVHRLNVGGRTVNDVDDSGMFRRWLSDDDFDNSGIIVNIPGVKINYTEKTPGYVAPEDVYATSRQMGNLQDPKLNLNFNLTFFLTVDAGFNYLVRLHFCETIPQVNNTNQRVFSIFVGYQMANKYVDVILMSGSPRNPMYLDFNVYVGFENGLRPDLRLDFHPMMDDGASYYETLLNGVEILKLNDSQGNLAGPNPNPQLPTDSTPNRIRPPKKKGNKSHLLTISLAVVGSAIVLAMFVVVIVFVMKRKKKRNDFSVHTTSKPSTNSSWGPLLHVTGSTNTRSATSLPSDLCRRFSISEIKSATNDFEEKLIVGVGGFGSVYKGRIDGGATIVAVKRLEITSNQGAKEFETELEMLSKLRHVHLVSLIGYCDDDNEMVLVYEYMPHGTLKDHLFKRDKASDPPLSWKRRLEICIGAARGLQYLHTGAKHTIIHRDIKTTNILLDENFVAKVSDFGLSRVGPTSASQTHVSTVVKGTFGYLDPEYYRRQILTEKSDVYSFGVVLLEVLCCRPIKMQSVPPEQADLIRWVKTNYKRGTVDQIIDSDLTDDITSTSMEKFCEIAVRCVLDRGIERPSMNDVVWALAFALQLHETAKKKNDNVESLDVMPHGVVGTTTDGEDDLFSRTTGHVEESTTTDDSVPVVGDERSGSSWGVFSEINEPKAR</sequence>
<dbReference type="InterPro" id="IPR045272">
    <property type="entry name" value="ANXUR1/2-like"/>
</dbReference>
<keyword evidence="3" id="KW-0808">Transferase</keyword>
<comment type="subcellular location">
    <subcellularLocation>
        <location evidence="1">Membrane</location>
        <topology evidence="1">Single-pass type I membrane protein</topology>
    </subcellularLocation>
</comment>
<dbReference type="FunFam" id="2.60.120.430:FF:000007">
    <property type="entry name" value="FERONIA receptor-like kinase"/>
    <property type="match status" value="1"/>
</dbReference>
<feature type="transmembrane region" description="Helical" evidence="14">
    <location>
        <begin position="501"/>
        <end position="526"/>
    </location>
</feature>
<feature type="domain" description="Protein kinase" evidence="15">
    <location>
        <begin position="587"/>
        <end position="872"/>
    </location>
</feature>
<evidence type="ECO:0000259" key="15">
    <source>
        <dbReference type="PROSITE" id="PS50011"/>
    </source>
</evidence>
<dbReference type="FunFam" id="3.30.200.20:FF:000645">
    <property type="entry name" value="Receptor-like protein kinase FERONIA"/>
    <property type="match status" value="1"/>
</dbReference>
<evidence type="ECO:0000313" key="16">
    <source>
        <dbReference type="EMBL" id="KAG7548494.1"/>
    </source>
</evidence>
<evidence type="ECO:0000256" key="12">
    <source>
        <dbReference type="PROSITE-ProRule" id="PRU10141"/>
    </source>
</evidence>
<dbReference type="PANTHER" id="PTHR34590:SF5">
    <property type="entry name" value="OS04G0586500 PROTEIN"/>
    <property type="match status" value="1"/>
</dbReference>
<gene>
    <name evidence="16" type="ORF">ISN44_As12g036750</name>
</gene>
<dbReference type="GO" id="GO:0016020">
    <property type="term" value="C:membrane"/>
    <property type="evidence" value="ECO:0007669"/>
    <property type="project" value="UniProtKB-SubCell"/>
</dbReference>
<organism evidence="16 17">
    <name type="scientific">Arabidopsis suecica</name>
    <name type="common">Swedish thale-cress</name>
    <name type="synonym">Cardaminopsis suecica</name>
    <dbReference type="NCBI Taxonomy" id="45249"/>
    <lineage>
        <taxon>Eukaryota</taxon>
        <taxon>Viridiplantae</taxon>
        <taxon>Streptophyta</taxon>
        <taxon>Embryophyta</taxon>
        <taxon>Tracheophyta</taxon>
        <taxon>Spermatophyta</taxon>
        <taxon>Magnoliopsida</taxon>
        <taxon>eudicotyledons</taxon>
        <taxon>Gunneridae</taxon>
        <taxon>Pentapetalae</taxon>
        <taxon>rosids</taxon>
        <taxon>malvids</taxon>
        <taxon>Brassicales</taxon>
        <taxon>Brassicaceae</taxon>
        <taxon>Camelineae</taxon>
        <taxon>Arabidopsis</taxon>
    </lineage>
</organism>
<keyword evidence="7 16" id="KW-0418">Kinase</keyword>
<feature type="region of interest" description="Disordered" evidence="13">
    <location>
        <begin position="467"/>
        <end position="496"/>
    </location>
</feature>
<dbReference type="InterPro" id="IPR017441">
    <property type="entry name" value="Protein_kinase_ATP_BS"/>
</dbReference>
<dbReference type="EMBL" id="JAEFBJ010000012">
    <property type="protein sequence ID" value="KAG7548494.1"/>
    <property type="molecule type" value="Genomic_DNA"/>
</dbReference>
<evidence type="ECO:0000256" key="10">
    <source>
        <dbReference type="ARBA" id="ARBA00023136"/>
    </source>
</evidence>
<reference evidence="16 17" key="1">
    <citation type="submission" date="2020-12" db="EMBL/GenBank/DDBJ databases">
        <title>Concerted genomic and epigenomic changes stabilize Arabidopsis allopolyploids.</title>
        <authorList>
            <person name="Chen Z."/>
        </authorList>
    </citation>
    <scope>NUCLEOTIDE SEQUENCE [LARGE SCALE GENOMIC DNA]</scope>
    <source>
        <strain evidence="16">As9502</strain>
        <tissue evidence="16">Leaf</tissue>
    </source>
</reference>
<name>A0A8T1YR77_ARASU</name>
<dbReference type="OrthoDB" id="1720310at2759"/>
<accession>A0A8T1YR77</accession>
<dbReference type="Pfam" id="PF12819">
    <property type="entry name" value="Malectin_like"/>
    <property type="match status" value="1"/>
</dbReference>
<dbReference type="Proteomes" id="UP000694251">
    <property type="component" value="Chromosome 12"/>
</dbReference>
<evidence type="ECO:0000256" key="3">
    <source>
        <dbReference type="ARBA" id="ARBA00022679"/>
    </source>
</evidence>
<dbReference type="PROSITE" id="PS50011">
    <property type="entry name" value="PROTEIN_KINASE_DOM"/>
    <property type="match status" value="1"/>
</dbReference>
<evidence type="ECO:0000256" key="14">
    <source>
        <dbReference type="SAM" id="Phobius"/>
    </source>
</evidence>
<evidence type="ECO:0000256" key="8">
    <source>
        <dbReference type="ARBA" id="ARBA00022840"/>
    </source>
</evidence>
<feature type="binding site" evidence="12">
    <location>
        <position position="616"/>
    </location>
    <ligand>
        <name>ATP</name>
        <dbReference type="ChEBI" id="CHEBI:30616"/>
    </ligand>
</feature>
<dbReference type="GO" id="GO:0004714">
    <property type="term" value="F:transmembrane receptor protein tyrosine kinase activity"/>
    <property type="evidence" value="ECO:0007669"/>
    <property type="project" value="InterPro"/>
</dbReference>
<evidence type="ECO:0000256" key="6">
    <source>
        <dbReference type="ARBA" id="ARBA00022741"/>
    </source>
</evidence>
<evidence type="ECO:0000256" key="4">
    <source>
        <dbReference type="ARBA" id="ARBA00022692"/>
    </source>
</evidence>
<dbReference type="FunFam" id="1.10.510.10:FF:000252">
    <property type="entry name" value="Receptor-like protein kinase FERONIA"/>
    <property type="match status" value="1"/>
</dbReference>
<dbReference type="InterPro" id="IPR000719">
    <property type="entry name" value="Prot_kinase_dom"/>
</dbReference>
<keyword evidence="4 14" id="KW-0812">Transmembrane</keyword>
<evidence type="ECO:0000256" key="9">
    <source>
        <dbReference type="ARBA" id="ARBA00022989"/>
    </source>
</evidence>
<dbReference type="AlphaFoldDB" id="A0A8T1YR77"/>
<dbReference type="Pfam" id="PF07714">
    <property type="entry name" value="PK_Tyr_Ser-Thr"/>
    <property type="match status" value="1"/>
</dbReference>
<keyword evidence="2" id="KW-0723">Serine/threonine-protein kinase</keyword>
<dbReference type="PANTHER" id="PTHR34590">
    <property type="entry name" value="OS03G0124300 PROTEIN-RELATED"/>
    <property type="match status" value="1"/>
</dbReference>
<keyword evidence="6 12" id="KW-0547">Nucleotide-binding</keyword>
<keyword evidence="17" id="KW-1185">Reference proteome</keyword>
<dbReference type="GO" id="GO:0005524">
    <property type="term" value="F:ATP binding"/>
    <property type="evidence" value="ECO:0007669"/>
    <property type="project" value="UniProtKB-UniRule"/>
</dbReference>
<evidence type="ECO:0000256" key="13">
    <source>
        <dbReference type="SAM" id="MobiDB-lite"/>
    </source>
</evidence>
<keyword evidence="9 14" id="KW-1133">Transmembrane helix</keyword>
<dbReference type="InterPro" id="IPR001245">
    <property type="entry name" value="Ser-Thr/Tyr_kinase_cat_dom"/>
</dbReference>
<dbReference type="PROSITE" id="PS00108">
    <property type="entry name" value="PROTEIN_KINASE_ST"/>
    <property type="match status" value="1"/>
</dbReference>
<keyword evidence="8 12" id="KW-0067">ATP-binding</keyword>
<evidence type="ECO:0000256" key="5">
    <source>
        <dbReference type="ARBA" id="ARBA00022729"/>
    </source>
</evidence>
<dbReference type="SMART" id="SM00220">
    <property type="entry name" value="S_TKc"/>
    <property type="match status" value="1"/>
</dbReference>
<evidence type="ECO:0000256" key="2">
    <source>
        <dbReference type="ARBA" id="ARBA00022527"/>
    </source>
</evidence>
<dbReference type="PROSITE" id="PS00107">
    <property type="entry name" value="PROTEIN_KINASE_ATP"/>
    <property type="match status" value="1"/>
</dbReference>
<evidence type="ECO:0000256" key="11">
    <source>
        <dbReference type="ARBA" id="ARBA00023180"/>
    </source>
</evidence>
<feature type="region of interest" description="Disordered" evidence="13">
    <location>
        <begin position="889"/>
        <end position="942"/>
    </location>
</feature>
<keyword evidence="5" id="KW-0732">Signal</keyword>
<comment type="caution">
    <text evidence="16">The sequence shown here is derived from an EMBL/GenBank/DDBJ whole genome shotgun (WGS) entry which is preliminary data.</text>
</comment>
<dbReference type="CDD" id="cd14066">
    <property type="entry name" value="STKc_IRAK"/>
    <property type="match status" value="1"/>
</dbReference>